<dbReference type="InterPro" id="IPR023395">
    <property type="entry name" value="MCP_dom_sf"/>
</dbReference>
<organism evidence="12 13">
    <name type="scientific">Tetrapisispora phaffii (strain ATCC 24235 / CBS 4417 / NBRC 1672 / NRRL Y-8282 / UCD 70-5)</name>
    <name type="common">Yeast</name>
    <name type="synonym">Fabospora phaffii</name>
    <dbReference type="NCBI Taxonomy" id="1071381"/>
    <lineage>
        <taxon>Eukaryota</taxon>
        <taxon>Fungi</taxon>
        <taxon>Dikarya</taxon>
        <taxon>Ascomycota</taxon>
        <taxon>Saccharomycotina</taxon>
        <taxon>Saccharomycetes</taxon>
        <taxon>Saccharomycetales</taxon>
        <taxon>Saccharomycetaceae</taxon>
        <taxon>Tetrapisispora</taxon>
    </lineage>
</organism>
<feature type="repeat" description="Solcar" evidence="9">
    <location>
        <begin position="131"/>
        <end position="213"/>
    </location>
</feature>
<evidence type="ECO:0000256" key="2">
    <source>
        <dbReference type="ARBA" id="ARBA00006375"/>
    </source>
</evidence>
<dbReference type="PANTHER" id="PTHR45939:SF5">
    <property type="entry name" value="PEROXISOMAL MEMBRANE PROTEIN PMP34"/>
    <property type="match status" value="1"/>
</dbReference>
<proteinExistence type="inferred from homology"/>
<evidence type="ECO:0000256" key="4">
    <source>
        <dbReference type="ARBA" id="ARBA00022692"/>
    </source>
</evidence>
<dbReference type="AlphaFoldDB" id="G8BYZ9"/>
<dbReference type="GO" id="GO:0051724">
    <property type="term" value="F:NAD transmembrane transporter activity"/>
    <property type="evidence" value="ECO:0007669"/>
    <property type="project" value="TreeGrafter"/>
</dbReference>
<evidence type="ECO:0000256" key="3">
    <source>
        <dbReference type="ARBA" id="ARBA00022448"/>
    </source>
</evidence>
<feature type="transmembrane region" description="Helical" evidence="11">
    <location>
        <begin position="189"/>
        <end position="207"/>
    </location>
</feature>
<dbReference type="InterPro" id="IPR018108">
    <property type="entry name" value="MCP_transmembrane"/>
</dbReference>
<comment type="subcellular location">
    <subcellularLocation>
        <location evidence="1">Peroxisome membrane</location>
        <topology evidence="1">Multi-pass membrane protein</topology>
    </subcellularLocation>
</comment>
<dbReference type="Pfam" id="PF00153">
    <property type="entry name" value="Mito_carr"/>
    <property type="match status" value="3"/>
</dbReference>
<feature type="transmembrane region" description="Helical" evidence="11">
    <location>
        <begin position="306"/>
        <end position="323"/>
    </location>
</feature>
<sequence length="349" mass="39005">MVNNNGTDELTSAITGAIGGALSLSITYPLQTITTRLQTVKKTEKDKENKEQDIVNVQLPGKQADLLEKVKNLNVSKIIKSIVEKDGVPGLYAGLESAMIGMVFTNFIYYYFFEKTSNVFKTLSQREKHMLTAKESIVASSIAGLITATVTNPIWVANTRSTVQKNDKNTFAAIKELYDEDGVKALFKGLKYALILVVNPVIQYTAFEQMKNVVVSVKNRDHKKNNESLSFFLSPNWAFVLGFVSKLIATSITYPYLTIKARAHIESTASKNASTEKDVDFLTKLTNIQIVKVIKKEGLKGLYNGFFYKVSQSVLTVALLFYFKEGLSLNAQRIMKIIRVLKAKQRKVN</sequence>
<evidence type="ECO:0000256" key="9">
    <source>
        <dbReference type="PROSITE-ProRule" id="PRU00282"/>
    </source>
</evidence>
<evidence type="ECO:0000256" key="5">
    <source>
        <dbReference type="ARBA" id="ARBA00022737"/>
    </source>
</evidence>
<gene>
    <name evidence="12" type="primary">TPHA0J02710</name>
    <name evidence="12" type="ordered locus">TPHA_0J02710</name>
</gene>
<dbReference type="KEGG" id="tpf:TPHA_0J02710"/>
<evidence type="ECO:0000313" key="12">
    <source>
        <dbReference type="EMBL" id="CCE65091.1"/>
    </source>
</evidence>
<name>G8BYZ9_TETPH</name>
<evidence type="ECO:0000256" key="1">
    <source>
        <dbReference type="ARBA" id="ARBA00004585"/>
    </source>
</evidence>
<keyword evidence="8" id="KW-0576">Peroxisome</keyword>
<dbReference type="GO" id="GO:0015230">
    <property type="term" value="F:FAD transmembrane transporter activity"/>
    <property type="evidence" value="ECO:0007669"/>
    <property type="project" value="TreeGrafter"/>
</dbReference>
<feature type="transmembrane region" description="Helical" evidence="11">
    <location>
        <begin position="91"/>
        <end position="112"/>
    </location>
</feature>
<keyword evidence="7 9" id="KW-0472">Membrane</keyword>
<protein>
    <recommendedName>
        <fullName evidence="14">Peroxisomal membrane protein PMP47B</fullName>
    </recommendedName>
</protein>
<dbReference type="GO" id="GO:0015228">
    <property type="term" value="F:coenzyme A transmembrane transporter activity"/>
    <property type="evidence" value="ECO:0007669"/>
    <property type="project" value="TreeGrafter"/>
</dbReference>
<evidence type="ECO:0000313" key="13">
    <source>
        <dbReference type="Proteomes" id="UP000005666"/>
    </source>
</evidence>
<dbReference type="InterPro" id="IPR052217">
    <property type="entry name" value="Mito/Peroxisomal_Carrier"/>
</dbReference>
<dbReference type="STRING" id="1071381.G8BYZ9"/>
<dbReference type="GO" id="GO:0015217">
    <property type="term" value="F:ADP transmembrane transporter activity"/>
    <property type="evidence" value="ECO:0007669"/>
    <property type="project" value="TreeGrafter"/>
</dbReference>
<dbReference type="Proteomes" id="UP000005666">
    <property type="component" value="Chromosome 10"/>
</dbReference>
<dbReference type="HOGENOM" id="CLU_015166_6_3_1"/>
<keyword evidence="3 10" id="KW-0813">Transport</keyword>
<dbReference type="GO" id="GO:0005347">
    <property type="term" value="F:ATP transmembrane transporter activity"/>
    <property type="evidence" value="ECO:0007669"/>
    <property type="project" value="TreeGrafter"/>
</dbReference>
<feature type="transmembrane region" description="Helical" evidence="11">
    <location>
        <begin position="133"/>
        <end position="155"/>
    </location>
</feature>
<dbReference type="OMA" id="QFMMYEL"/>
<evidence type="ECO:0000256" key="7">
    <source>
        <dbReference type="ARBA" id="ARBA00023136"/>
    </source>
</evidence>
<evidence type="ECO:0000256" key="10">
    <source>
        <dbReference type="RuleBase" id="RU000488"/>
    </source>
</evidence>
<keyword evidence="4 9" id="KW-0812">Transmembrane</keyword>
<dbReference type="eggNOG" id="KOG0769">
    <property type="taxonomic scope" value="Eukaryota"/>
</dbReference>
<feature type="transmembrane region" description="Helical" evidence="11">
    <location>
        <begin position="228"/>
        <end position="249"/>
    </location>
</feature>
<dbReference type="GO" id="GO:0080122">
    <property type="term" value="F:AMP transmembrane transporter activity"/>
    <property type="evidence" value="ECO:0007669"/>
    <property type="project" value="TreeGrafter"/>
</dbReference>
<reference evidence="12 13" key="1">
    <citation type="journal article" date="2011" name="Proc. Natl. Acad. Sci. U.S.A.">
        <title>Evolutionary erosion of yeast sex chromosomes by mating-type switching accidents.</title>
        <authorList>
            <person name="Gordon J.L."/>
            <person name="Armisen D."/>
            <person name="Proux-Wera E."/>
            <person name="Oheigeartaigh S.S."/>
            <person name="Byrne K.P."/>
            <person name="Wolfe K.H."/>
        </authorList>
    </citation>
    <scope>NUCLEOTIDE SEQUENCE [LARGE SCALE GENOMIC DNA]</scope>
    <source>
        <strain evidence="13">ATCC 24235 / CBS 4417 / NBRC 1672 / NRRL Y-8282 / UCD 70-5</strain>
    </source>
</reference>
<dbReference type="PANTHER" id="PTHR45939">
    <property type="entry name" value="PEROXISOMAL MEMBRANE PROTEIN PMP34-RELATED"/>
    <property type="match status" value="1"/>
</dbReference>
<keyword evidence="13" id="KW-1185">Reference proteome</keyword>
<comment type="similarity">
    <text evidence="2 10">Belongs to the mitochondrial carrier (TC 2.A.29) family.</text>
</comment>
<feature type="repeat" description="Solcar" evidence="9">
    <location>
        <begin position="7"/>
        <end position="119"/>
    </location>
</feature>
<dbReference type="OrthoDB" id="2019556at2759"/>
<accession>G8BYZ9</accession>
<evidence type="ECO:0000256" key="8">
    <source>
        <dbReference type="ARBA" id="ARBA00023140"/>
    </source>
</evidence>
<dbReference type="GeneID" id="11533211"/>
<evidence type="ECO:0008006" key="14">
    <source>
        <dbReference type="Google" id="ProtNLM"/>
    </source>
</evidence>
<keyword evidence="5" id="KW-0677">Repeat</keyword>
<dbReference type="GO" id="GO:0044610">
    <property type="term" value="F:FMN transmembrane transporter activity"/>
    <property type="evidence" value="ECO:0007669"/>
    <property type="project" value="TreeGrafter"/>
</dbReference>
<dbReference type="RefSeq" id="XP_003687525.1">
    <property type="nucleotide sequence ID" value="XM_003687477.1"/>
</dbReference>
<dbReference type="SUPFAM" id="SSF103506">
    <property type="entry name" value="Mitochondrial carrier"/>
    <property type="match status" value="1"/>
</dbReference>
<dbReference type="Gene3D" id="1.50.40.10">
    <property type="entry name" value="Mitochondrial carrier domain"/>
    <property type="match status" value="1"/>
</dbReference>
<evidence type="ECO:0000256" key="11">
    <source>
        <dbReference type="SAM" id="Phobius"/>
    </source>
</evidence>
<keyword evidence="6 11" id="KW-1133">Transmembrane helix</keyword>
<dbReference type="EMBL" id="HE612865">
    <property type="protein sequence ID" value="CCE65091.1"/>
    <property type="molecule type" value="Genomic_DNA"/>
</dbReference>
<dbReference type="GO" id="GO:0005778">
    <property type="term" value="C:peroxisomal membrane"/>
    <property type="evidence" value="ECO:0007669"/>
    <property type="project" value="UniProtKB-SubCell"/>
</dbReference>
<evidence type="ECO:0000256" key="6">
    <source>
        <dbReference type="ARBA" id="ARBA00022989"/>
    </source>
</evidence>
<dbReference type="PROSITE" id="PS50920">
    <property type="entry name" value="SOLCAR"/>
    <property type="match status" value="3"/>
</dbReference>
<feature type="repeat" description="Solcar" evidence="9">
    <location>
        <begin position="233"/>
        <end position="330"/>
    </location>
</feature>